<evidence type="ECO:0000313" key="4">
    <source>
        <dbReference type="Proteomes" id="UP000635828"/>
    </source>
</evidence>
<gene>
    <name evidence="3" type="ORF">H8S22_02290</name>
</gene>
<keyword evidence="1" id="KW-0732">Signal</keyword>
<sequence length="455" mass="51579">MKRISKTCVVFMLATILLVSNSNFVSAKSYYVKKIKWSNVKSKRTMYKGTSKYFKVKITPSKAKKKKLQWYSSNKKVVRVSSKGLVKAVGNGTAYVTARVKTQKSKKVRCKITVKTKKVSSVKFSSSQKCLEVGQTYTRKPSVSPSYAYNRGVTYKSSNTKIATVSSSGKITAKGIGYATITATAKDGSKKKGSYKVRVIGKIKSDSTRFIAHRGLSAQAPENTRYAFELAAKEGYWGMETDVRMTRDNKFILLHDATLKRMCGVDKRPEDMDYEDIRTLKITGGNNISKYKNIKDATQIASLEEYLKICKKSEKVPLIELKVEQKNGEKINMKDEDMKRVYDEVKSIMGDRPYTFTSFNLETVIGMRYLKMKDSDASNVSLRHIVNSPDLDNLSYYKRRGIQLDCNYKNVSLGTLSDFHSAGLTICAWVIDDKETAWDYIQRDADYITTNTKLW</sequence>
<accession>A0ABR7FMP6</accession>
<evidence type="ECO:0000259" key="2">
    <source>
        <dbReference type="PROSITE" id="PS51704"/>
    </source>
</evidence>
<dbReference type="Pfam" id="PF03009">
    <property type="entry name" value="GDPD"/>
    <property type="match status" value="1"/>
</dbReference>
<protein>
    <submittedName>
        <fullName evidence="3">Ig-like domain-containing protein</fullName>
    </submittedName>
</protein>
<dbReference type="PANTHER" id="PTHR46211">
    <property type="entry name" value="GLYCEROPHOSPHORYL DIESTER PHOSPHODIESTERASE"/>
    <property type="match status" value="1"/>
</dbReference>
<dbReference type="Gene3D" id="2.60.40.1080">
    <property type="match status" value="2"/>
</dbReference>
<dbReference type="PROSITE" id="PS51704">
    <property type="entry name" value="GP_PDE"/>
    <property type="match status" value="1"/>
</dbReference>
<dbReference type="InterPro" id="IPR008964">
    <property type="entry name" value="Invasin/intimin_cell_adhesion"/>
</dbReference>
<dbReference type="SUPFAM" id="SSF49373">
    <property type="entry name" value="Invasin/intimin cell-adhesion fragments"/>
    <property type="match status" value="2"/>
</dbReference>
<dbReference type="EMBL" id="JACOOS010000002">
    <property type="protein sequence ID" value="MBC5676483.1"/>
    <property type="molecule type" value="Genomic_DNA"/>
</dbReference>
<dbReference type="InterPro" id="IPR017946">
    <property type="entry name" value="PLC-like_Pdiesterase_TIM-brl"/>
</dbReference>
<organism evidence="3 4">
    <name type="scientific">Anaerostipes hominis</name>
    <name type="common">ex Liu et al. 2021</name>
    <dbReference type="NCBI Taxonomy" id="2763018"/>
    <lineage>
        <taxon>Bacteria</taxon>
        <taxon>Bacillati</taxon>
        <taxon>Bacillota</taxon>
        <taxon>Clostridia</taxon>
        <taxon>Lachnospirales</taxon>
        <taxon>Lachnospiraceae</taxon>
        <taxon>Anaerostipes</taxon>
    </lineage>
</organism>
<keyword evidence="4" id="KW-1185">Reference proteome</keyword>
<dbReference type="PANTHER" id="PTHR46211:SF1">
    <property type="entry name" value="GLYCEROPHOSPHODIESTER PHOSPHODIESTERASE, CYTOPLASMIC"/>
    <property type="match status" value="1"/>
</dbReference>
<dbReference type="InterPro" id="IPR030395">
    <property type="entry name" value="GP_PDE_dom"/>
</dbReference>
<feature type="chain" id="PRO_5045603579" evidence="1">
    <location>
        <begin position="28"/>
        <end position="455"/>
    </location>
</feature>
<dbReference type="SUPFAM" id="SSF51695">
    <property type="entry name" value="PLC-like phosphodiesterases"/>
    <property type="match status" value="1"/>
</dbReference>
<dbReference type="Proteomes" id="UP000635828">
    <property type="component" value="Unassembled WGS sequence"/>
</dbReference>
<feature type="signal peptide" evidence="1">
    <location>
        <begin position="1"/>
        <end position="27"/>
    </location>
</feature>
<reference evidence="3 4" key="1">
    <citation type="submission" date="2020-08" db="EMBL/GenBank/DDBJ databases">
        <title>Genome public.</title>
        <authorList>
            <person name="Liu C."/>
            <person name="Sun Q."/>
        </authorList>
    </citation>
    <scope>NUCLEOTIDE SEQUENCE [LARGE SCALE GENOMIC DNA]</scope>
    <source>
        <strain evidence="3 4">NSJ-7</strain>
    </source>
</reference>
<comment type="caution">
    <text evidence="3">The sequence shown here is derived from an EMBL/GenBank/DDBJ whole genome shotgun (WGS) entry which is preliminary data.</text>
</comment>
<proteinExistence type="predicted"/>
<evidence type="ECO:0000313" key="3">
    <source>
        <dbReference type="EMBL" id="MBC5676483.1"/>
    </source>
</evidence>
<dbReference type="Gene3D" id="3.20.20.190">
    <property type="entry name" value="Phosphatidylinositol (PI) phosphodiesterase"/>
    <property type="match status" value="1"/>
</dbReference>
<feature type="domain" description="GP-PDE" evidence="2">
    <location>
        <begin position="208"/>
        <end position="455"/>
    </location>
</feature>
<name>A0ABR7FMP6_9FIRM</name>
<dbReference type="InterPro" id="IPR003343">
    <property type="entry name" value="Big_2"/>
</dbReference>
<dbReference type="Pfam" id="PF02368">
    <property type="entry name" value="Big_2"/>
    <property type="match status" value="2"/>
</dbReference>
<evidence type="ECO:0000256" key="1">
    <source>
        <dbReference type="SAM" id="SignalP"/>
    </source>
</evidence>
<dbReference type="SMART" id="SM00635">
    <property type="entry name" value="BID_2"/>
    <property type="match status" value="2"/>
</dbReference>